<dbReference type="InParanoid" id="A0A5J5EPP0"/>
<dbReference type="EMBL" id="VXIS01000181">
    <property type="protein sequence ID" value="KAA8898643.1"/>
    <property type="molecule type" value="Genomic_DNA"/>
</dbReference>
<sequence>MPTPRHASKLRRASVSSTTAVRPQIIDTNSDGPELCSWVADPSRPICVIEGTKQTFLIPEAYKFSSVSGRTGSTSSEQWIPLEAESESEQSTAPMQFDPTLTGLTGIEGGALSGSDILGPPEAFYPFMSDGPDVFSDLFNEEDYDVDEFETGLQIGDFLDLSSAEDGTSEGGNGAADGLSDDCAEDGEEDEEECVPNPDTNADMLSIWDKVSVTAFRKRQFQHSQKQFHANQYGAAGYHKGKEGRLSETITPTKKRRVRQKFLANNRGMVGNNPATTKKKVAR</sequence>
<protein>
    <submittedName>
        <fullName evidence="2">Uncharacterized protein</fullName>
    </submittedName>
</protein>
<comment type="caution">
    <text evidence="2">The sequence shown here is derived from an EMBL/GenBank/DDBJ whole genome shotgun (WGS) entry which is preliminary data.</text>
</comment>
<keyword evidence="3" id="KW-1185">Reference proteome</keyword>
<feature type="region of interest" description="Disordered" evidence="1">
    <location>
        <begin position="1"/>
        <end position="27"/>
    </location>
</feature>
<name>A0A5J5EPP0_9PEZI</name>
<organism evidence="2 3">
    <name type="scientific">Sphaerosporella brunnea</name>
    <dbReference type="NCBI Taxonomy" id="1250544"/>
    <lineage>
        <taxon>Eukaryota</taxon>
        <taxon>Fungi</taxon>
        <taxon>Dikarya</taxon>
        <taxon>Ascomycota</taxon>
        <taxon>Pezizomycotina</taxon>
        <taxon>Pezizomycetes</taxon>
        <taxon>Pezizales</taxon>
        <taxon>Pyronemataceae</taxon>
        <taxon>Sphaerosporella</taxon>
    </lineage>
</organism>
<evidence type="ECO:0000256" key="1">
    <source>
        <dbReference type="SAM" id="MobiDB-lite"/>
    </source>
</evidence>
<proteinExistence type="predicted"/>
<dbReference type="AlphaFoldDB" id="A0A5J5EPP0"/>
<dbReference type="OrthoDB" id="5399183at2759"/>
<gene>
    <name evidence="2" type="ORF">FN846DRAFT_962073</name>
</gene>
<evidence type="ECO:0000313" key="3">
    <source>
        <dbReference type="Proteomes" id="UP000326924"/>
    </source>
</evidence>
<feature type="compositionally biased region" description="Polar residues" evidence="1">
    <location>
        <begin position="14"/>
        <end position="27"/>
    </location>
</feature>
<reference evidence="2 3" key="1">
    <citation type="submission" date="2019-09" db="EMBL/GenBank/DDBJ databases">
        <title>Draft genome of the ectomycorrhizal ascomycete Sphaerosporella brunnea.</title>
        <authorList>
            <consortium name="DOE Joint Genome Institute"/>
            <person name="Benucci G.M."/>
            <person name="Marozzi G."/>
            <person name="Antonielli L."/>
            <person name="Sanchez S."/>
            <person name="Marco P."/>
            <person name="Wang X."/>
            <person name="Falini L.B."/>
            <person name="Barry K."/>
            <person name="Haridas S."/>
            <person name="Lipzen A."/>
            <person name="Labutti K."/>
            <person name="Grigoriev I.V."/>
            <person name="Murat C."/>
            <person name="Martin F."/>
            <person name="Albertini E."/>
            <person name="Donnini D."/>
            <person name="Bonito G."/>
        </authorList>
    </citation>
    <scope>NUCLEOTIDE SEQUENCE [LARGE SCALE GENOMIC DNA]</scope>
    <source>
        <strain evidence="2 3">Sb_GMNB300</strain>
    </source>
</reference>
<feature type="region of interest" description="Disordered" evidence="1">
    <location>
        <begin position="162"/>
        <end position="200"/>
    </location>
</feature>
<dbReference type="Proteomes" id="UP000326924">
    <property type="component" value="Unassembled WGS sequence"/>
</dbReference>
<feature type="compositionally biased region" description="Basic residues" evidence="1">
    <location>
        <begin position="1"/>
        <end position="12"/>
    </location>
</feature>
<accession>A0A5J5EPP0</accession>
<evidence type="ECO:0000313" key="2">
    <source>
        <dbReference type="EMBL" id="KAA8898643.1"/>
    </source>
</evidence>
<feature type="compositionally biased region" description="Acidic residues" evidence="1">
    <location>
        <begin position="179"/>
        <end position="194"/>
    </location>
</feature>